<evidence type="ECO:0000259" key="4">
    <source>
        <dbReference type="PROSITE" id="PS51371"/>
    </source>
</evidence>
<evidence type="ECO:0000256" key="3">
    <source>
        <dbReference type="PROSITE-ProRule" id="PRU00703"/>
    </source>
</evidence>
<dbReference type="EMBL" id="AP025591">
    <property type="protein sequence ID" value="BDG03205.1"/>
    <property type="molecule type" value="Genomic_DNA"/>
</dbReference>
<evidence type="ECO:0000313" key="5">
    <source>
        <dbReference type="EMBL" id="BDG03205.1"/>
    </source>
</evidence>
<proteinExistence type="predicted"/>
<dbReference type="Gene3D" id="3.40.50.1100">
    <property type="match status" value="2"/>
</dbReference>
<dbReference type="SUPFAM" id="SSF54631">
    <property type="entry name" value="CBS-domain pair"/>
    <property type="match status" value="1"/>
</dbReference>
<sequence length="469" mass="50496">MASDRRGRYTCAMTASLARGALDLIGDTPLVRVSRLDTGPCELWLKLESQNPGGSIKDRIGRSMIEAAEQDGKLGPHQRRLVEATAGNTGLGLALVAAQKGYALTLVIPDKMSREKILHLKALGARVVITRSDVEKGHPDYYQDLALAIAREDGAFFVNQFENPANPLAHERTTGPEIAAALGGKLDAMVVGVGSGGTLTGLSRAFARLVPGCEMVLADPEGSILAGYVRTGKIGKAGSWVVEGIGEDFVPANADLSRVRHAYTVPDRESLAAARDLLRHEGILGGSSTGTLLAAALRHCRAQSEPRRVCTLVPDSGNKYLSKMYDDFWMADQGFLDRTPTGDLRELVSRRHAEGAVVTVKPDEPLLIAYGRMKQHDVSQLPVLEAGKVVGILDESDLLAAAADDEARLRDAVRDHMTTRLETVPASARARDLMPLFAQGLVAIVVDGDQFLGLVTRMDVVNHLRRKLH</sequence>
<evidence type="ECO:0000256" key="1">
    <source>
        <dbReference type="ARBA" id="ARBA00001933"/>
    </source>
</evidence>
<dbReference type="SUPFAM" id="SSF53686">
    <property type="entry name" value="Tryptophan synthase beta subunit-like PLP-dependent enzymes"/>
    <property type="match status" value="1"/>
</dbReference>
<protein>
    <submittedName>
        <fullName evidence="5">Cystathionine beta-synthase</fullName>
    </submittedName>
</protein>
<dbReference type="SMART" id="SM00116">
    <property type="entry name" value="CBS"/>
    <property type="match status" value="2"/>
</dbReference>
<keyword evidence="3" id="KW-0129">CBS domain</keyword>
<reference evidence="6" key="1">
    <citation type="journal article" date="2022" name="Int. J. Syst. Evol. Microbiol.">
        <title>Anaeromyxobacter oryzae sp. nov., Anaeromyxobacter diazotrophicus sp. nov. and Anaeromyxobacter paludicola sp. nov., isolated from paddy soils.</title>
        <authorList>
            <person name="Itoh H."/>
            <person name="Xu Z."/>
            <person name="Mise K."/>
            <person name="Masuda Y."/>
            <person name="Ushijima N."/>
            <person name="Hayakawa C."/>
            <person name="Shiratori Y."/>
            <person name="Senoo K."/>
        </authorList>
    </citation>
    <scope>NUCLEOTIDE SEQUENCE [LARGE SCALE GENOMIC DNA]</scope>
    <source>
        <strain evidence="6">Red232</strain>
    </source>
</reference>
<gene>
    <name evidence="5" type="ORF">AMOR_22010</name>
</gene>
<dbReference type="Pfam" id="PF00571">
    <property type="entry name" value="CBS"/>
    <property type="match status" value="2"/>
</dbReference>
<dbReference type="Proteomes" id="UP001162891">
    <property type="component" value="Chromosome"/>
</dbReference>
<dbReference type="CDD" id="cd01561">
    <property type="entry name" value="CBS_like"/>
    <property type="match status" value="1"/>
</dbReference>
<dbReference type="InterPro" id="IPR036052">
    <property type="entry name" value="TrpB-like_PALP_sf"/>
</dbReference>
<evidence type="ECO:0000313" key="6">
    <source>
        <dbReference type="Proteomes" id="UP001162891"/>
    </source>
</evidence>
<accession>A0ABM7WUQ0</accession>
<keyword evidence="2" id="KW-0663">Pyridoxal phosphate</keyword>
<dbReference type="InterPro" id="IPR001216">
    <property type="entry name" value="P-phosphate_BS"/>
</dbReference>
<evidence type="ECO:0000256" key="2">
    <source>
        <dbReference type="ARBA" id="ARBA00022898"/>
    </source>
</evidence>
<keyword evidence="6" id="KW-1185">Reference proteome</keyword>
<dbReference type="InterPro" id="IPR050214">
    <property type="entry name" value="Cys_Synth/Cystath_Beta-Synth"/>
</dbReference>
<comment type="cofactor">
    <cofactor evidence="1">
        <name>pyridoxal 5'-phosphate</name>
        <dbReference type="ChEBI" id="CHEBI:597326"/>
    </cofactor>
</comment>
<dbReference type="InterPro" id="IPR000644">
    <property type="entry name" value="CBS_dom"/>
</dbReference>
<dbReference type="PANTHER" id="PTHR10314">
    <property type="entry name" value="CYSTATHIONINE BETA-SYNTHASE"/>
    <property type="match status" value="1"/>
</dbReference>
<feature type="domain" description="CBS" evidence="4">
    <location>
        <begin position="348"/>
        <end position="409"/>
    </location>
</feature>
<dbReference type="InterPro" id="IPR001926">
    <property type="entry name" value="TrpB-like_PALP"/>
</dbReference>
<dbReference type="InterPro" id="IPR046342">
    <property type="entry name" value="CBS_dom_sf"/>
</dbReference>
<dbReference type="PROSITE" id="PS51371">
    <property type="entry name" value="CBS"/>
    <property type="match status" value="1"/>
</dbReference>
<organism evidence="5 6">
    <name type="scientific">Anaeromyxobacter oryzae</name>
    <dbReference type="NCBI Taxonomy" id="2918170"/>
    <lineage>
        <taxon>Bacteria</taxon>
        <taxon>Pseudomonadati</taxon>
        <taxon>Myxococcota</taxon>
        <taxon>Myxococcia</taxon>
        <taxon>Myxococcales</taxon>
        <taxon>Cystobacterineae</taxon>
        <taxon>Anaeromyxobacteraceae</taxon>
        <taxon>Anaeromyxobacter</taxon>
    </lineage>
</organism>
<dbReference type="Pfam" id="PF00291">
    <property type="entry name" value="PALP"/>
    <property type="match status" value="1"/>
</dbReference>
<dbReference type="PROSITE" id="PS00901">
    <property type="entry name" value="CYS_SYNTHASE"/>
    <property type="match status" value="1"/>
</dbReference>
<dbReference type="Gene3D" id="3.10.580.10">
    <property type="entry name" value="CBS-domain"/>
    <property type="match status" value="1"/>
</dbReference>
<name>A0ABM7WUQ0_9BACT</name>